<dbReference type="Pfam" id="PF00588">
    <property type="entry name" value="SpoU_methylase"/>
    <property type="match status" value="1"/>
</dbReference>
<keyword evidence="2 4" id="KW-0808">Transferase</keyword>
<protein>
    <submittedName>
        <fullName evidence="4">tRNA (Guanosine(18)-2'-O)-methyltransferase (Modular protein)</fullName>
        <ecNumber evidence="4">2.1.1.34</ecNumber>
    </submittedName>
</protein>
<dbReference type="InterPro" id="IPR051259">
    <property type="entry name" value="rRNA_Methyltransferase"/>
</dbReference>
<dbReference type="AlphaFoldDB" id="A0A485M7L3"/>
<accession>A0A485M7L3</accession>
<name>A0A485M7L3_9ZZZZ</name>
<gene>
    <name evidence="4" type="ORF">SCFA_420021</name>
</gene>
<feature type="domain" description="tRNA/rRNA methyltransferase SpoU type" evidence="3">
    <location>
        <begin position="49"/>
        <end position="190"/>
    </location>
</feature>
<dbReference type="GO" id="GO:0032259">
    <property type="term" value="P:methylation"/>
    <property type="evidence" value="ECO:0007669"/>
    <property type="project" value="UniProtKB-KW"/>
</dbReference>
<keyword evidence="1 4" id="KW-0489">Methyltransferase</keyword>
<dbReference type="GO" id="GO:0141100">
    <property type="term" value="F:tRNA (guanine(18)-2'-O)-methyltransferase activity"/>
    <property type="evidence" value="ECO:0007669"/>
    <property type="project" value="UniProtKB-EC"/>
</dbReference>
<dbReference type="SUPFAM" id="SSF75217">
    <property type="entry name" value="alpha/beta knot"/>
    <property type="match status" value="1"/>
</dbReference>
<dbReference type="Gene3D" id="3.40.1280.10">
    <property type="match status" value="1"/>
</dbReference>
<reference evidence="4" key="1">
    <citation type="submission" date="2019-03" db="EMBL/GenBank/DDBJ databases">
        <authorList>
            <person name="Hao L."/>
        </authorList>
    </citation>
    <scope>NUCLEOTIDE SEQUENCE</scope>
</reference>
<dbReference type="EC" id="2.1.1.34" evidence="4"/>
<evidence type="ECO:0000256" key="1">
    <source>
        <dbReference type="ARBA" id="ARBA00022603"/>
    </source>
</evidence>
<dbReference type="InterPro" id="IPR029028">
    <property type="entry name" value="Alpha/beta_knot_MTases"/>
</dbReference>
<proteinExistence type="predicted"/>
<sequence>MRFPVVARSGAGLRCPLCGSPTRQATGEYEEHGVTATLKDKGNTRIEAFLDNIRSLYNVGSMFRSADGAGIGHLYLCGMTPTPDNPRLAKTALGAQNTVPWTYRRNGLSAAVSLRESGRRLWALEGGPSSVPLMEALPDLSGPTLVLVVGNEVSGVDPAILELCERIVHIPMRGAKSCLNAAVAFGIAAYQLCAPGLKGNTG</sequence>
<dbReference type="InterPro" id="IPR029026">
    <property type="entry name" value="tRNA_m1G_MTases_N"/>
</dbReference>
<dbReference type="PANTHER" id="PTHR43191:SF7">
    <property type="entry name" value="OBP33PEP LIKE PROTEIN"/>
    <property type="match status" value="1"/>
</dbReference>
<dbReference type="InterPro" id="IPR001537">
    <property type="entry name" value="SpoU_MeTrfase"/>
</dbReference>
<evidence type="ECO:0000259" key="3">
    <source>
        <dbReference type="Pfam" id="PF00588"/>
    </source>
</evidence>
<evidence type="ECO:0000256" key="2">
    <source>
        <dbReference type="ARBA" id="ARBA00022679"/>
    </source>
</evidence>
<dbReference type="EMBL" id="CAADRM010000106">
    <property type="protein sequence ID" value="VFU15545.1"/>
    <property type="molecule type" value="Genomic_DNA"/>
</dbReference>
<organism evidence="4">
    <name type="scientific">anaerobic digester metagenome</name>
    <dbReference type="NCBI Taxonomy" id="1263854"/>
    <lineage>
        <taxon>unclassified sequences</taxon>
        <taxon>metagenomes</taxon>
        <taxon>ecological metagenomes</taxon>
    </lineage>
</organism>
<evidence type="ECO:0000313" key="4">
    <source>
        <dbReference type="EMBL" id="VFU15545.1"/>
    </source>
</evidence>
<dbReference type="PANTHER" id="PTHR43191">
    <property type="entry name" value="RRNA METHYLTRANSFERASE 3"/>
    <property type="match status" value="1"/>
</dbReference>
<dbReference type="GO" id="GO:0003723">
    <property type="term" value="F:RNA binding"/>
    <property type="evidence" value="ECO:0007669"/>
    <property type="project" value="InterPro"/>
</dbReference>
<dbReference type="GO" id="GO:0006396">
    <property type="term" value="P:RNA processing"/>
    <property type="evidence" value="ECO:0007669"/>
    <property type="project" value="InterPro"/>
</dbReference>